<dbReference type="InterPro" id="IPR029058">
    <property type="entry name" value="AB_hydrolase_fold"/>
</dbReference>
<gene>
    <name evidence="4" type="ORF">UFOPK2761_01733</name>
</gene>
<accession>A0A6J6TL70</accession>
<reference evidence="4" key="1">
    <citation type="submission" date="2020-05" db="EMBL/GenBank/DDBJ databases">
        <authorList>
            <person name="Chiriac C."/>
            <person name="Salcher M."/>
            <person name="Ghai R."/>
            <person name="Kavagutti S V."/>
        </authorList>
    </citation>
    <scope>NUCLEOTIDE SEQUENCE</scope>
</reference>
<feature type="domain" description="AB hydrolase-1" evidence="2">
    <location>
        <begin position="55"/>
        <end position="159"/>
    </location>
</feature>
<evidence type="ECO:0000256" key="1">
    <source>
        <dbReference type="SAM" id="MobiDB-lite"/>
    </source>
</evidence>
<sequence length="320" mass="34154">MTPTPWRTVPLTDDYGLPGRRPPGATDPTAYLRTVEVLGADVHHLDLPGPTPDAPVVLLVHGLGGRWQHWAENLAGLAEHARVVALDLPGFGRSSPPRGGYAVDGFADVVAALARELALPPLTVVGHSLGALVALRLAHRHPDLVSSVVLAGGTVGAFAEVLGLRRAGHQLRHRPRTVAATLLEVMTAGLPVPGLVRRQVVARAWLRRLLLWPYLHRPADMPATGIAALVDGVGTHGVLRIARSVATMRVDRWLHEVDHPVLAIGGERDHVAPLDQLAAFARAVPSAETVVLAGVGHMVMLERADAFTDEVLAFLQHPRS</sequence>
<dbReference type="PANTHER" id="PTHR46438:SF11">
    <property type="entry name" value="LIPASE-RELATED"/>
    <property type="match status" value="1"/>
</dbReference>
<dbReference type="AlphaFoldDB" id="A0A6J6TL70"/>
<feature type="domain" description="Peptidase S33 tripeptidyl aminopeptidase-like C-terminal" evidence="3">
    <location>
        <begin position="256"/>
        <end position="318"/>
    </location>
</feature>
<organism evidence="4">
    <name type="scientific">freshwater metagenome</name>
    <dbReference type="NCBI Taxonomy" id="449393"/>
    <lineage>
        <taxon>unclassified sequences</taxon>
        <taxon>metagenomes</taxon>
        <taxon>ecological metagenomes</taxon>
    </lineage>
</organism>
<evidence type="ECO:0000259" key="3">
    <source>
        <dbReference type="Pfam" id="PF08386"/>
    </source>
</evidence>
<proteinExistence type="predicted"/>
<evidence type="ECO:0000259" key="2">
    <source>
        <dbReference type="Pfam" id="PF00561"/>
    </source>
</evidence>
<name>A0A6J6TL70_9ZZZZ</name>
<protein>
    <submittedName>
        <fullName evidence="4">Unannotated protein</fullName>
    </submittedName>
</protein>
<feature type="region of interest" description="Disordered" evidence="1">
    <location>
        <begin position="1"/>
        <end position="26"/>
    </location>
</feature>
<dbReference type="SUPFAM" id="SSF53474">
    <property type="entry name" value="alpha/beta-Hydrolases"/>
    <property type="match status" value="1"/>
</dbReference>
<dbReference type="EMBL" id="CAEZYQ010000012">
    <property type="protein sequence ID" value="CAB4747099.1"/>
    <property type="molecule type" value="Genomic_DNA"/>
</dbReference>
<dbReference type="InterPro" id="IPR000073">
    <property type="entry name" value="AB_hydrolase_1"/>
</dbReference>
<evidence type="ECO:0000313" key="4">
    <source>
        <dbReference type="EMBL" id="CAB4747099.1"/>
    </source>
</evidence>
<dbReference type="PRINTS" id="PR00111">
    <property type="entry name" value="ABHYDROLASE"/>
</dbReference>
<dbReference type="Pfam" id="PF08386">
    <property type="entry name" value="Abhydrolase_4"/>
    <property type="match status" value="1"/>
</dbReference>
<dbReference type="PANTHER" id="PTHR46438">
    <property type="entry name" value="ALPHA/BETA-HYDROLASES SUPERFAMILY PROTEIN"/>
    <property type="match status" value="1"/>
</dbReference>
<dbReference type="InterPro" id="IPR013595">
    <property type="entry name" value="Pept_S33_TAP-like_C"/>
</dbReference>
<dbReference type="Pfam" id="PF00561">
    <property type="entry name" value="Abhydrolase_1"/>
    <property type="match status" value="1"/>
</dbReference>
<dbReference type="Gene3D" id="3.40.50.1820">
    <property type="entry name" value="alpha/beta hydrolase"/>
    <property type="match status" value="1"/>
</dbReference>